<evidence type="ECO:0000313" key="13">
    <source>
        <dbReference type="EMBL" id="CAF0707703.1"/>
    </source>
</evidence>
<keyword evidence="7" id="KW-0808">Transferase</keyword>
<keyword evidence="8" id="KW-0539">Nucleus</keyword>
<dbReference type="Gene3D" id="3.40.630.30">
    <property type="match status" value="1"/>
</dbReference>
<dbReference type="OrthoDB" id="424551at2759"/>
<dbReference type="AlphaFoldDB" id="A0A813M3K8"/>
<protein>
    <recommendedName>
        <fullName evidence="5">N-alpha-acetyltransferase 40</fullName>
        <ecNumber evidence="4">2.3.1.257</ecNumber>
    </recommendedName>
</protein>
<evidence type="ECO:0000256" key="4">
    <source>
        <dbReference type="ARBA" id="ARBA00012950"/>
    </source>
</evidence>
<dbReference type="PANTHER" id="PTHR20531">
    <property type="entry name" value="N-ALPHA-ACETYLTRANSFERASE 40"/>
    <property type="match status" value="1"/>
</dbReference>
<evidence type="ECO:0000256" key="6">
    <source>
        <dbReference type="ARBA" id="ARBA00022490"/>
    </source>
</evidence>
<evidence type="ECO:0000256" key="1">
    <source>
        <dbReference type="ARBA" id="ARBA00004123"/>
    </source>
</evidence>
<feature type="domain" description="N-acetyltransferase" evidence="12">
    <location>
        <begin position="51"/>
        <end position="183"/>
    </location>
</feature>
<dbReference type="InterPro" id="IPR039949">
    <property type="entry name" value="NAA40"/>
</dbReference>
<dbReference type="PROSITE" id="PS51186">
    <property type="entry name" value="GNAT"/>
    <property type="match status" value="1"/>
</dbReference>
<keyword evidence="6" id="KW-0963">Cytoplasm</keyword>
<dbReference type="GO" id="GO:0005634">
    <property type="term" value="C:nucleus"/>
    <property type="evidence" value="ECO:0007669"/>
    <property type="project" value="UniProtKB-SubCell"/>
</dbReference>
<evidence type="ECO:0000256" key="7">
    <source>
        <dbReference type="ARBA" id="ARBA00022679"/>
    </source>
</evidence>
<dbReference type="SUPFAM" id="SSF55729">
    <property type="entry name" value="Acyl-CoA N-acyltransferases (Nat)"/>
    <property type="match status" value="1"/>
</dbReference>
<evidence type="ECO:0000313" key="14">
    <source>
        <dbReference type="Proteomes" id="UP000663879"/>
    </source>
</evidence>
<dbReference type="InterPro" id="IPR000182">
    <property type="entry name" value="GNAT_dom"/>
</dbReference>
<keyword evidence="9" id="KW-0012">Acyltransferase</keyword>
<dbReference type="GO" id="GO:0005737">
    <property type="term" value="C:cytoplasm"/>
    <property type="evidence" value="ECO:0007669"/>
    <property type="project" value="UniProtKB-SubCell"/>
</dbReference>
<dbReference type="GO" id="GO:1990189">
    <property type="term" value="F:protein N-terminal-serine acetyltransferase activity"/>
    <property type="evidence" value="ECO:0007669"/>
    <property type="project" value="UniProtKB-EC"/>
</dbReference>
<evidence type="ECO:0000256" key="2">
    <source>
        <dbReference type="ARBA" id="ARBA00004496"/>
    </source>
</evidence>
<gene>
    <name evidence="13" type="ORF">OXX778_LOCUS525</name>
</gene>
<dbReference type="Proteomes" id="UP000663879">
    <property type="component" value="Unassembled WGS sequence"/>
</dbReference>
<proteinExistence type="inferred from homology"/>
<dbReference type="EMBL" id="CAJNOC010000026">
    <property type="protein sequence ID" value="CAF0707703.1"/>
    <property type="molecule type" value="Genomic_DNA"/>
</dbReference>
<dbReference type="GO" id="GO:0010485">
    <property type="term" value="F:histone H4 acetyltransferase activity"/>
    <property type="evidence" value="ECO:0007669"/>
    <property type="project" value="InterPro"/>
</dbReference>
<sequence>MEIEVTEKIQKANLIEKPLDLVPNFKKYKSNTLEFQIESCKSCCLDNKVKTWIFDLFERNMKTIYEKSKSGWNKKEKLQELFDERAYYILVYNLDSPIGYCHYRFDMDFDNEVIYCYELQIEDKFRRFGLGKFMMDILECLCENLELEKVMLTVSKYNQTGLKFFKEKMKYTLDETDLNDDDPSVDYEILSKVFWEDEED</sequence>
<organism evidence="13 14">
    <name type="scientific">Brachionus calyciflorus</name>
    <dbReference type="NCBI Taxonomy" id="104777"/>
    <lineage>
        <taxon>Eukaryota</taxon>
        <taxon>Metazoa</taxon>
        <taxon>Spiralia</taxon>
        <taxon>Gnathifera</taxon>
        <taxon>Rotifera</taxon>
        <taxon>Eurotatoria</taxon>
        <taxon>Monogononta</taxon>
        <taxon>Pseudotrocha</taxon>
        <taxon>Ploima</taxon>
        <taxon>Brachionidae</taxon>
        <taxon>Brachionus</taxon>
    </lineage>
</organism>
<name>A0A813M3K8_9BILA</name>
<dbReference type="GO" id="GO:0043998">
    <property type="term" value="F:histone H2A acetyltransferase activity"/>
    <property type="evidence" value="ECO:0007669"/>
    <property type="project" value="InterPro"/>
</dbReference>
<comment type="caution">
    <text evidence="13">The sequence shown here is derived from an EMBL/GenBank/DDBJ whole genome shotgun (WGS) entry which is preliminary data.</text>
</comment>
<dbReference type="InterPro" id="IPR016181">
    <property type="entry name" value="Acyl_CoA_acyltransferase"/>
</dbReference>
<comment type="catalytic activity">
    <reaction evidence="10">
        <text>N-terminal L-seryl-[histone H2A] + acetyl-CoA = N-terminal N(alpha)-acetyl-L-seryl-[histone H2A] + CoA + H(+)</text>
        <dbReference type="Rhea" id="RHEA:50600"/>
        <dbReference type="Rhea" id="RHEA-COMP:12742"/>
        <dbReference type="Rhea" id="RHEA-COMP:12744"/>
        <dbReference type="ChEBI" id="CHEBI:15378"/>
        <dbReference type="ChEBI" id="CHEBI:57287"/>
        <dbReference type="ChEBI" id="CHEBI:57288"/>
        <dbReference type="ChEBI" id="CHEBI:64738"/>
        <dbReference type="ChEBI" id="CHEBI:83690"/>
        <dbReference type="EC" id="2.3.1.257"/>
    </reaction>
</comment>
<comment type="subcellular location">
    <subcellularLocation>
        <location evidence="2">Cytoplasm</location>
    </subcellularLocation>
    <subcellularLocation>
        <location evidence="1">Nucleus</location>
    </subcellularLocation>
</comment>
<evidence type="ECO:0000256" key="8">
    <source>
        <dbReference type="ARBA" id="ARBA00023242"/>
    </source>
</evidence>
<comment type="similarity">
    <text evidence="3">Belongs to the acetyltransferase family. NAA40 subfamily.</text>
</comment>
<dbReference type="Pfam" id="PF00583">
    <property type="entry name" value="Acetyltransf_1"/>
    <property type="match status" value="1"/>
</dbReference>
<evidence type="ECO:0000256" key="9">
    <source>
        <dbReference type="ARBA" id="ARBA00023315"/>
    </source>
</evidence>
<evidence type="ECO:0000259" key="12">
    <source>
        <dbReference type="PROSITE" id="PS51186"/>
    </source>
</evidence>
<evidence type="ECO:0000256" key="5">
    <source>
        <dbReference type="ARBA" id="ARBA00015043"/>
    </source>
</evidence>
<keyword evidence="14" id="KW-1185">Reference proteome</keyword>
<evidence type="ECO:0000256" key="10">
    <source>
        <dbReference type="ARBA" id="ARBA00047821"/>
    </source>
</evidence>
<dbReference type="PANTHER" id="PTHR20531:SF1">
    <property type="entry name" value="N-ALPHA-ACETYLTRANSFERASE 40"/>
    <property type="match status" value="1"/>
</dbReference>
<dbReference type="CDD" id="cd04301">
    <property type="entry name" value="NAT_SF"/>
    <property type="match status" value="1"/>
</dbReference>
<evidence type="ECO:0000256" key="11">
    <source>
        <dbReference type="ARBA" id="ARBA00049524"/>
    </source>
</evidence>
<accession>A0A813M3K8</accession>
<evidence type="ECO:0000256" key="3">
    <source>
        <dbReference type="ARBA" id="ARBA00008870"/>
    </source>
</evidence>
<comment type="catalytic activity">
    <reaction evidence="11">
        <text>N-terminal L-seryl-[histone H4] + acetyl-CoA = N-terminal N(alpha)-acetyl-L-seryl-[histone H4] + CoA + H(+)</text>
        <dbReference type="Rhea" id="RHEA:50596"/>
        <dbReference type="Rhea" id="RHEA-COMP:12740"/>
        <dbReference type="Rhea" id="RHEA-COMP:12743"/>
        <dbReference type="ChEBI" id="CHEBI:15378"/>
        <dbReference type="ChEBI" id="CHEBI:57287"/>
        <dbReference type="ChEBI" id="CHEBI:57288"/>
        <dbReference type="ChEBI" id="CHEBI:64738"/>
        <dbReference type="ChEBI" id="CHEBI:83690"/>
        <dbReference type="EC" id="2.3.1.257"/>
    </reaction>
</comment>
<reference evidence="13" key="1">
    <citation type="submission" date="2021-02" db="EMBL/GenBank/DDBJ databases">
        <authorList>
            <person name="Nowell W R."/>
        </authorList>
    </citation>
    <scope>NUCLEOTIDE SEQUENCE</scope>
    <source>
        <strain evidence="13">Ploen Becks lab</strain>
    </source>
</reference>
<dbReference type="EC" id="2.3.1.257" evidence="4"/>